<gene>
    <name evidence="9" type="ORF">Z955_06755</name>
</gene>
<sequence>MKRVFTLAFLLILFTILDNALMPFLSFKGVYPSIVFVFIVFYSIINGSVSAIYLGCISGLLQDVYLMNGIGINMFINMVICLISAEIGKTIFKDKAMIPVITCFLLSILKGILMFIILYIVGQRTHINIALYMSLYNMIISILIYKKVFKLCQKDFMVKKWRF</sequence>
<evidence type="ECO:0000256" key="5">
    <source>
        <dbReference type="ARBA" id="ARBA00022960"/>
    </source>
</evidence>
<keyword evidence="6 8" id="KW-1133">Transmembrane helix</keyword>
<feature type="transmembrane region" description="Helical" evidence="8">
    <location>
        <begin position="65"/>
        <end position="85"/>
    </location>
</feature>
<dbReference type="EMBL" id="JDRY01000033">
    <property type="protein sequence ID" value="KGM99525.1"/>
    <property type="molecule type" value="Genomic_DNA"/>
</dbReference>
<comment type="similarity">
    <text evidence="2">Belongs to the MreD family.</text>
</comment>
<evidence type="ECO:0000256" key="6">
    <source>
        <dbReference type="ARBA" id="ARBA00022989"/>
    </source>
</evidence>
<evidence type="ECO:0000256" key="7">
    <source>
        <dbReference type="ARBA" id="ARBA00023136"/>
    </source>
</evidence>
<evidence type="ECO:0000256" key="2">
    <source>
        <dbReference type="ARBA" id="ARBA00007776"/>
    </source>
</evidence>
<dbReference type="RefSeq" id="WP_039258404.1">
    <property type="nucleotide sequence ID" value="NZ_JDRY01000033.1"/>
</dbReference>
<accession>A0A0A0IIX7</accession>
<keyword evidence="7 8" id="KW-0472">Membrane</keyword>
<keyword evidence="3" id="KW-1003">Cell membrane</keyword>
<organism evidence="9 10">
    <name type="scientific">Clostridium botulinum C/D str. DC5</name>
    <dbReference type="NCBI Taxonomy" id="1443128"/>
    <lineage>
        <taxon>Bacteria</taxon>
        <taxon>Bacillati</taxon>
        <taxon>Bacillota</taxon>
        <taxon>Clostridia</taxon>
        <taxon>Eubacteriales</taxon>
        <taxon>Clostridiaceae</taxon>
        <taxon>Clostridium</taxon>
    </lineage>
</organism>
<dbReference type="GO" id="GO:0005886">
    <property type="term" value="C:plasma membrane"/>
    <property type="evidence" value="ECO:0007669"/>
    <property type="project" value="UniProtKB-SubCell"/>
</dbReference>
<evidence type="ECO:0000256" key="3">
    <source>
        <dbReference type="ARBA" id="ARBA00022475"/>
    </source>
</evidence>
<keyword evidence="4 8" id="KW-0812">Transmembrane</keyword>
<comment type="subcellular location">
    <subcellularLocation>
        <location evidence="1">Cell membrane</location>
        <topology evidence="1">Multi-pass membrane protein</topology>
    </subcellularLocation>
</comment>
<dbReference type="AlphaFoldDB" id="A0A0A0IIX7"/>
<dbReference type="InterPro" id="IPR017225">
    <property type="entry name" value="Cell_shape_determin_MreD_prd"/>
</dbReference>
<protein>
    <submittedName>
        <fullName evidence="9">Rod shape-determining protein MreD</fullName>
    </submittedName>
</protein>
<reference evidence="9 10" key="1">
    <citation type="submission" date="2014-01" db="EMBL/GenBank/DDBJ databases">
        <title>Plasmidome dynamics in the species complex Clostridium novyi sensu lato converts strains of independent lineages into distinctly different pathogens.</title>
        <authorList>
            <person name="Skarin H."/>
            <person name="Segerman B."/>
        </authorList>
    </citation>
    <scope>NUCLEOTIDE SEQUENCE [LARGE SCALE GENOMIC DNA]</scope>
    <source>
        <strain evidence="9 10">DC5</strain>
    </source>
</reference>
<evidence type="ECO:0000313" key="9">
    <source>
        <dbReference type="EMBL" id="KGM99525.1"/>
    </source>
</evidence>
<feature type="transmembrane region" description="Helical" evidence="8">
    <location>
        <begin position="127"/>
        <end position="145"/>
    </location>
</feature>
<proteinExistence type="inferred from homology"/>
<dbReference type="Pfam" id="PF04093">
    <property type="entry name" value="MreD"/>
    <property type="match status" value="1"/>
</dbReference>
<dbReference type="InterPro" id="IPR007227">
    <property type="entry name" value="Cell_shape_determining_MreD"/>
</dbReference>
<dbReference type="NCBIfam" id="TIGR03426">
    <property type="entry name" value="shape_MreD"/>
    <property type="match status" value="1"/>
</dbReference>
<feature type="transmembrane region" description="Helical" evidence="8">
    <location>
        <begin position="30"/>
        <end position="53"/>
    </location>
</feature>
<evidence type="ECO:0000256" key="8">
    <source>
        <dbReference type="SAM" id="Phobius"/>
    </source>
</evidence>
<evidence type="ECO:0000313" key="10">
    <source>
        <dbReference type="Proteomes" id="UP000030014"/>
    </source>
</evidence>
<evidence type="ECO:0000256" key="4">
    <source>
        <dbReference type="ARBA" id="ARBA00022692"/>
    </source>
</evidence>
<dbReference type="PIRSF" id="PIRSF037497">
    <property type="entry name" value="MreD_Clostridium/Treponema_prd"/>
    <property type="match status" value="1"/>
</dbReference>
<keyword evidence="5" id="KW-0133">Cell shape</keyword>
<dbReference type="GO" id="GO:0008360">
    <property type="term" value="P:regulation of cell shape"/>
    <property type="evidence" value="ECO:0007669"/>
    <property type="project" value="UniProtKB-KW"/>
</dbReference>
<evidence type="ECO:0000256" key="1">
    <source>
        <dbReference type="ARBA" id="ARBA00004651"/>
    </source>
</evidence>
<name>A0A0A0IIX7_CLOBO</name>
<dbReference type="Proteomes" id="UP000030014">
    <property type="component" value="Unassembled WGS sequence"/>
</dbReference>
<comment type="caution">
    <text evidence="9">The sequence shown here is derived from an EMBL/GenBank/DDBJ whole genome shotgun (WGS) entry which is preliminary data.</text>
</comment>
<feature type="transmembrane region" description="Helical" evidence="8">
    <location>
        <begin position="97"/>
        <end position="120"/>
    </location>
</feature>